<evidence type="ECO:0000313" key="3">
    <source>
        <dbReference type="EMBL" id="SIS82532.1"/>
    </source>
</evidence>
<name>A0A1N7M910_9RHOB</name>
<keyword evidence="1" id="KW-0812">Transmembrane</keyword>
<protein>
    <submittedName>
        <fullName evidence="3">Putative Flp pilus-assembly TadE/G-like</fullName>
    </submittedName>
</protein>
<dbReference type="Pfam" id="PF13400">
    <property type="entry name" value="Tad"/>
    <property type="match status" value="1"/>
</dbReference>
<accession>A0A1N7M910</accession>
<evidence type="ECO:0000256" key="1">
    <source>
        <dbReference type="SAM" id="Phobius"/>
    </source>
</evidence>
<keyword evidence="1" id="KW-1133">Transmembrane helix</keyword>
<keyword evidence="1" id="KW-0472">Membrane</keyword>
<gene>
    <name evidence="3" type="ORF">SAMN05421759_10492</name>
</gene>
<dbReference type="InterPro" id="IPR028087">
    <property type="entry name" value="Tad_N"/>
</dbReference>
<evidence type="ECO:0000313" key="4">
    <source>
        <dbReference type="Proteomes" id="UP000186684"/>
    </source>
</evidence>
<feature type="domain" description="Putative Flp pilus-assembly TadG-like N-terminal" evidence="2">
    <location>
        <begin position="21"/>
        <end position="67"/>
    </location>
</feature>
<dbReference type="Proteomes" id="UP000186684">
    <property type="component" value="Unassembled WGS sequence"/>
</dbReference>
<evidence type="ECO:0000259" key="2">
    <source>
        <dbReference type="Pfam" id="PF13400"/>
    </source>
</evidence>
<proteinExistence type="predicted"/>
<keyword evidence="4" id="KW-1185">Reference proteome</keyword>
<sequence length="505" mass="52178">MIRPARHMLAGSVRFLRDEAGSVLVLWMSAFVAVLGLAALVFDMGRVHVAHADLQRFADQVALAAAGELDGQSDSITRATNAAAQMISTPQAFGGDGTLSGAADYSLTFLDGLPASDTASVTPFVTTDPRQAWLVQVVATPATLDPIYLRATRALTGASSAGQATVAAEAIAGFTMEACDITPLMFCAPSGWSATQSATIGDQILMRSGGQGSAWGPGDFGFLDTSSAALGSTCNGLNGAKLIGCLIGAEENVTQCYTQSGVTTEPGQKVGLENSAFNVRFDQFHGVMSQFRTDAAYTVAPNIISGKVPQNNACGWNNPQPSTDTIGLPHDDCFGSGGCTRFGDGSWDYDAYIDTNHGDGNGVLDIGEDAHLTPHIPTAYAGTRYGVYLAEIEYAKTAGLPGGAILSGRDETGIAQCSSNVSTDPKRRVLIAAAIDCVANPINGATTNVPVAEFVEIFMTEPVGAGSGSPATFDLWVEVIGSVGVSGYGGAGAGGVFRDVVQLYR</sequence>
<dbReference type="EMBL" id="FTOQ01000004">
    <property type="protein sequence ID" value="SIS82532.1"/>
    <property type="molecule type" value="Genomic_DNA"/>
</dbReference>
<reference evidence="4" key="1">
    <citation type="submission" date="2017-01" db="EMBL/GenBank/DDBJ databases">
        <authorList>
            <person name="Varghese N."/>
            <person name="Submissions S."/>
        </authorList>
    </citation>
    <scope>NUCLEOTIDE SEQUENCE [LARGE SCALE GENOMIC DNA]</scope>
    <source>
        <strain evidence="4">DSM 29430</strain>
    </source>
</reference>
<dbReference type="RefSeq" id="WP_234990200.1">
    <property type="nucleotide sequence ID" value="NZ_FTOQ01000004.1"/>
</dbReference>
<feature type="transmembrane region" description="Helical" evidence="1">
    <location>
        <begin position="21"/>
        <end position="42"/>
    </location>
</feature>
<organism evidence="3 4">
    <name type="scientific">Roseivivax lentus</name>
    <dbReference type="NCBI Taxonomy" id="633194"/>
    <lineage>
        <taxon>Bacteria</taxon>
        <taxon>Pseudomonadati</taxon>
        <taxon>Pseudomonadota</taxon>
        <taxon>Alphaproteobacteria</taxon>
        <taxon>Rhodobacterales</taxon>
        <taxon>Roseobacteraceae</taxon>
        <taxon>Roseivivax</taxon>
    </lineage>
</organism>
<dbReference type="STRING" id="633194.SAMN05421759_10492"/>
<dbReference type="AlphaFoldDB" id="A0A1N7M910"/>